<dbReference type="Gene3D" id="2.40.10.10">
    <property type="entry name" value="Trypsin-like serine proteases"/>
    <property type="match status" value="1"/>
</dbReference>
<feature type="domain" description="NACHT" evidence="1">
    <location>
        <begin position="280"/>
        <end position="417"/>
    </location>
</feature>
<dbReference type="InterPro" id="IPR009003">
    <property type="entry name" value="Peptidase_S1_PA"/>
</dbReference>
<dbReference type="Pfam" id="PF05729">
    <property type="entry name" value="NACHT"/>
    <property type="match status" value="1"/>
</dbReference>
<dbReference type="Gene3D" id="3.40.50.300">
    <property type="entry name" value="P-loop containing nucleotide triphosphate hydrolases"/>
    <property type="match status" value="1"/>
</dbReference>
<dbReference type="EMBL" id="CP163439">
    <property type="protein sequence ID" value="XDQ35018.1"/>
    <property type="molecule type" value="Genomic_DNA"/>
</dbReference>
<sequence>MTGSAEDGLRPEQVAEVIVAASERGEARRGTGYLFAPGKLLTAAHVVDGTNDVCVRLQADRPGERTFKAVVQYRHEAIDVAVLALAEEPGTDIVPAVFGGVGDQDAVLPCTTMGYPRFKLRTDEDGSRFRDVEHIHTNCAVLSNRREGTLDLTVCPSPADDPDPDRDPWEGMSGAAVFGNGRLVGIVARRHGGNGTGRIAASRVDRWAEALTGAELAALERSLDCALSPGALPDALPATTFDLIQEAYRAQLTEDFAPEELKDRESELRDLTAFCGGPQQYLRLQGRPWAGKTALAAWFALHPPRGVVPVWFFITSRNARQSDSDAFTGALIDQLAAIAGHAPSGHHSPAARDGLRGLLLRKAAERVAQQGGTLLLVVDGLDEDQSLAPGGNGPSIASLLPRRPPPNVRVLVTGRPSPDLPLDVKDEHPLRHCRVLDLVATEEARHIEYEAKLDLRRALSGDRVQVDLVGLLTAARGTLTVDDLRELTGAQTHELRRRLGSAFGRILRERGTGGGADSGGDVTLYVAGRGFLFAHETLLAAAQEALGRDVDAYWERLHAWAESYRRQGWPQHTPLYLLQPYGRLVTFLNAAHRAAALATDVRRRDRLREVTGSDAACLAEIAAAGRVVRRVAPDDLGTLASLVAAGDLLARRNKLLHPEIPAVYAGLGRVRHAIGLAHSIFEPVDRARALSAVARVLAGTGDRRAVGLAEEAVRLIQQLVAERPKYYDEVADEETDAALGTLAAVLMGTGNHSEALRRLGELRQPASPQGIEAVLATARAAGDAERAERLLKHAEGLAEQMDDLYDAAYARAGTAAEWTARGAPDRAAVLHDSLAALSEGPSAHLGNMTAVVAEVLHSVRPSQAERALQLSLAYAEGVLRKPGTPGISARWSDGYGVHRTVTALAATGRVDEALRLRQRLNLAKNSVWHHLNIMTLDTSRAVAEAWARAGRVAEAWAELDVFDDPVIEYERESDRSVARVARLLVACGSADDLETLLLTTEDSKWRSVATALVVLAESFAETEPERALRLLQQAENAHDLTGEVADSGQAERLVHLASALATAGLPHDAERLVETIGTPDVRAWGFAAVARAVGGEDTALASRLAERASEVAAGVISTIEVIEGHALVTAVVQAWASVGAADRALEAMAQLRRKLEVRGSIVPSLHAHAEAAAGLWRHHPKTADRLAQEAMSAALHVPVPEVGRLLATVAPYDSERSRYVQELVRELDDAWDLLITDRALLGLLKAIVEPASAPRFLDQVAAEHERLPFYRPGDVEVLAHAALGDLAAAETVIRSMTVDDARAKALVALAEYVACVPVAPLSREFLDYEGTARRLAAHFVPPPAGPDLPHARALLAEALTPDGWHHAVPVLAALDIDAVRAVRDVVFAHVGIHD</sequence>
<dbReference type="InterPro" id="IPR027417">
    <property type="entry name" value="P-loop_NTPase"/>
</dbReference>
<dbReference type="Pfam" id="PF13365">
    <property type="entry name" value="Trypsin_2"/>
    <property type="match status" value="1"/>
</dbReference>
<evidence type="ECO:0000259" key="1">
    <source>
        <dbReference type="PROSITE" id="PS50837"/>
    </source>
</evidence>
<protein>
    <submittedName>
        <fullName evidence="2">Trypsin-like peptidase domain-containing protein</fullName>
    </submittedName>
</protein>
<dbReference type="RefSeq" id="WP_369169591.1">
    <property type="nucleotide sequence ID" value="NZ_CP163439.1"/>
</dbReference>
<proteinExistence type="predicted"/>
<dbReference type="SUPFAM" id="SSF50494">
    <property type="entry name" value="Trypsin-like serine proteases"/>
    <property type="match status" value="1"/>
</dbReference>
<organism evidence="2">
    <name type="scientific">Streptomyces sp. R28</name>
    <dbReference type="NCBI Taxonomy" id="3238628"/>
    <lineage>
        <taxon>Bacteria</taxon>
        <taxon>Bacillati</taxon>
        <taxon>Actinomycetota</taxon>
        <taxon>Actinomycetes</taxon>
        <taxon>Kitasatosporales</taxon>
        <taxon>Streptomycetaceae</taxon>
        <taxon>Streptomyces</taxon>
    </lineage>
</organism>
<evidence type="ECO:0000313" key="2">
    <source>
        <dbReference type="EMBL" id="XDQ35018.1"/>
    </source>
</evidence>
<accession>A0AB39Q0S7</accession>
<dbReference type="InterPro" id="IPR007111">
    <property type="entry name" value="NACHT_NTPase"/>
</dbReference>
<gene>
    <name evidence="2" type="ORF">AB5J49_17660</name>
</gene>
<name>A0AB39Q0S7_9ACTN</name>
<reference evidence="2" key="1">
    <citation type="submission" date="2024-07" db="EMBL/GenBank/DDBJ databases">
        <authorList>
            <person name="Yu S.T."/>
        </authorList>
    </citation>
    <scope>NUCLEOTIDE SEQUENCE</scope>
    <source>
        <strain evidence="2">R28</strain>
    </source>
</reference>
<dbReference type="InterPro" id="IPR043504">
    <property type="entry name" value="Peptidase_S1_PA_chymotrypsin"/>
</dbReference>
<dbReference type="PROSITE" id="PS50837">
    <property type="entry name" value="NACHT"/>
    <property type="match status" value="1"/>
</dbReference>